<dbReference type="RefSeq" id="WP_116176052.1">
    <property type="nucleotide sequence ID" value="NZ_CP144375.1"/>
</dbReference>
<dbReference type="Pfam" id="PF14534">
    <property type="entry name" value="DUF4440"/>
    <property type="match status" value="1"/>
</dbReference>
<dbReference type="OrthoDB" id="4570375at2"/>
<dbReference type="EMBL" id="QUNO01000007">
    <property type="protein sequence ID" value="REH45872.1"/>
    <property type="molecule type" value="Genomic_DNA"/>
</dbReference>
<comment type="caution">
    <text evidence="2">The sequence shown here is derived from an EMBL/GenBank/DDBJ whole genome shotgun (WGS) entry which is preliminary data.</text>
</comment>
<dbReference type="InterPro" id="IPR032710">
    <property type="entry name" value="NTF2-like_dom_sf"/>
</dbReference>
<dbReference type="SUPFAM" id="SSF54427">
    <property type="entry name" value="NTF2-like"/>
    <property type="match status" value="1"/>
</dbReference>
<dbReference type="AlphaFoldDB" id="A0A3E0HHL6"/>
<feature type="domain" description="DUF4440" evidence="1">
    <location>
        <begin position="28"/>
        <end position="96"/>
    </location>
</feature>
<evidence type="ECO:0000313" key="3">
    <source>
        <dbReference type="Proteomes" id="UP000256269"/>
    </source>
</evidence>
<dbReference type="PIRSF" id="PIRSF029394">
    <property type="entry name" value="UCP029394"/>
    <property type="match status" value="1"/>
</dbReference>
<evidence type="ECO:0000313" key="2">
    <source>
        <dbReference type="EMBL" id="REH45872.1"/>
    </source>
</evidence>
<protein>
    <recommendedName>
        <fullName evidence="1">DUF4440 domain-containing protein</fullName>
    </recommendedName>
</protein>
<proteinExistence type="predicted"/>
<dbReference type="InterPro" id="IPR016918">
    <property type="entry name" value="UCP029394"/>
</dbReference>
<accession>A0A3E0HHL6</accession>
<reference evidence="2 3" key="1">
    <citation type="submission" date="2018-08" db="EMBL/GenBank/DDBJ databases">
        <title>Genomic Encyclopedia of Archaeal and Bacterial Type Strains, Phase II (KMG-II): from individual species to whole genera.</title>
        <authorList>
            <person name="Goeker M."/>
        </authorList>
    </citation>
    <scope>NUCLEOTIDE SEQUENCE [LARGE SCALE GENOMIC DNA]</scope>
    <source>
        <strain evidence="2 3">DSM 45791</strain>
    </source>
</reference>
<dbReference type="InterPro" id="IPR027843">
    <property type="entry name" value="DUF4440"/>
</dbReference>
<name>A0A3E0HHL6_9PSEU</name>
<evidence type="ECO:0000259" key="1">
    <source>
        <dbReference type="Pfam" id="PF14534"/>
    </source>
</evidence>
<keyword evidence="3" id="KW-1185">Reference proteome</keyword>
<organism evidence="2 3">
    <name type="scientific">Kutzneria buriramensis</name>
    <dbReference type="NCBI Taxonomy" id="1045776"/>
    <lineage>
        <taxon>Bacteria</taxon>
        <taxon>Bacillati</taxon>
        <taxon>Actinomycetota</taxon>
        <taxon>Actinomycetes</taxon>
        <taxon>Pseudonocardiales</taxon>
        <taxon>Pseudonocardiaceae</taxon>
        <taxon>Kutzneria</taxon>
    </lineage>
</organism>
<dbReference type="Proteomes" id="UP000256269">
    <property type="component" value="Unassembled WGS sequence"/>
</dbReference>
<sequence length="126" mass="13701">MYDVVAAHHHLLAQWLGSSAPATVLADLRAAHTADFTLVTARGSVLDRDELLAALEASAGARPGLRIDVSDVVVVARMDDFVLVRFTETHVAHEERAVRLTTALLHAVGSAWRWAYVHETAVREPA</sequence>
<gene>
    <name evidence="2" type="ORF">BCF44_1074</name>
</gene>
<dbReference type="Gene3D" id="3.10.450.50">
    <property type="match status" value="1"/>
</dbReference>